<evidence type="ECO:0000256" key="1">
    <source>
        <dbReference type="ARBA" id="ARBA00004429"/>
    </source>
</evidence>
<keyword evidence="3" id="KW-1003">Cell membrane</keyword>
<evidence type="ECO:0000256" key="2">
    <source>
        <dbReference type="ARBA" id="ARBA00022448"/>
    </source>
</evidence>
<keyword evidence="7 9" id="KW-0472">Membrane</keyword>
<feature type="transmembrane region" description="Helical" evidence="9">
    <location>
        <begin position="12"/>
        <end position="30"/>
    </location>
</feature>
<dbReference type="AlphaFoldDB" id="A0A2U2C771"/>
<keyword evidence="4 9" id="KW-0997">Cell inner membrane</keyword>
<gene>
    <name evidence="11" type="ORF">C4N9_16550</name>
</gene>
<keyword evidence="5 9" id="KW-0812">Transmembrane</keyword>
<accession>A0A2U2C771</accession>
<dbReference type="Pfam" id="PF04290">
    <property type="entry name" value="DctQ"/>
    <property type="match status" value="1"/>
</dbReference>
<dbReference type="RefSeq" id="WP_109534455.1">
    <property type="nucleotide sequence ID" value="NZ_QEYD01000010.1"/>
</dbReference>
<evidence type="ECO:0000313" key="12">
    <source>
        <dbReference type="Proteomes" id="UP000244940"/>
    </source>
</evidence>
<comment type="caution">
    <text evidence="11">The sequence shown here is derived from an EMBL/GenBank/DDBJ whole genome shotgun (WGS) entry which is preliminary data.</text>
</comment>
<evidence type="ECO:0000256" key="7">
    <source>
        <dbReference type="ARBA" id="ARBA00023136"/>
    </source>
</evidence>
<dbReference type="GeneID" id="94366507"/>
<dbReference type="EMBL" id="QEYD01000010">
    <property type="protein sequence ID" value="PWE27644.1"/>
    <property type="molecule type" value="Genomic_DNA"/>
</dbReference>
<dbReference type="GO" id="GO:0022857">
    <property type="term" value="F:transmembrane transporter activity"/>
    <property type="evidence" value="ECO:0007669"/>
    <property type="project" value="UniProtKB-UniRule"/>
</dbReference>
<reference evidence="11 12" key="1">
    <citation type="submission" date="2018-05" db="EMBL/GenBank/DDBJ databases">
        <title>Pararhodobacter marina sp. nov., isolated from deep-sea water of the Indian Ocean.</title>
        <authorList>
            <person name="Lai Q.Sr."/>
            <person name="Liu X."/>
            <person name="Shao Z."/>
        </authorList>
    </citation>
    <scope>NUCLEOTIDE SEQUENCE [LARGE SCALE GENOMIC DNA]</scope>
    <source>
        <strain evidence="11 12">CIC4N-9</strain>
    </source>
</reference>
<comment type="subcellular location">
    <subcellularLocation>
        <location evidence="1 9">Cell inner membrane</location>
        <topology evidence="1 9">Multi-pass membrane protein</topology>
    </subcellularLocation>
</comment>
<evidence type="ECO:0000256" key="9">
    <source>
        <dbReference type="RuleBase" id="RU369079"/>
    </source>
</evidence>
<protein>
    <recommendedName>
        <fullName evidence="9">TRAP transporter small permease protein</fullName>
    </recommendedName>
</protein>
<organism evidence="11 12">
    <name type="scientific">Pararhodobacter marinus</name>
    <dbReference type="NCBI Taxonomy" id="2184063"/>
    <lineage>
        <taxon>Bacteria</taxon>
        <taxon>Pseudomonadati</taxon>
        <taxon>Pseudomonadota</taxon>
        <taxon>Alphaproteobacteria</taxon>
        <taxon>Rhodobacterales</taxon>
        <taxon>Paracoccaceae</taxon>
        <taxon>Pararhodobacter</taxon>
    </lineage>
</organism>
<evidence type="ECO:0000256" key="6">
    <source>
        <dbReference type="ARBA" id="ARBA00022989"/>
    </source>
</evidence>
<feature type="transmembrane region" description="Helical" evidence="9">
    <location>
        <begin position="89"/>
        <end position="110"/>
    </location>
</feature>
<feature type="transmembrane region" description="Helical" evidence="9">
    <location>
        <begin position="137"/>
        <end position="161"/>
    </location>
</feature>
<dbReference type="PANTHER" id="PTHR35011">
    <property type="entry name" value="2,3-DIKETO-L-GULONATE TRAP TRANSPORTER SMALL PERMEASE PROTEIN YIAM"/>
    <property type="match status" value="1"/>
</dbReference>
<sequence>MQKLHSFLYRLSRLSVWIFGAGYLAIALATTADVLMRWLFSISTPAVYEVSGYIFAVATTWGFAFVLFERAHVRIDVVYQALGPRLRALADLLALLALTLFVAVLTWRAWLTLDETLLFDSRARTALQTPLWIPQSLWLAGLAYFLLCLVFLSTYVLLLILRGRSAEVGTIAGIPHVAQHGGTAPGAAATRGGSAQ</sequence>
<comment type="similarity">
    <text evidence="8 9">Belongs to the TRAP transporter small permease family.</text>
</comment>
<feature type="transmembrane region" description="Helical" evidence="9">
    <location>
        <begin position="50"/>
        <end position="68"/>
    </location>
</feature>
<dbReference type="PANTHER" id="PTHR35011:SF10">
    <property type="entry name" value="TRAP TRANSPORTER SMALL PERMEASE PROTEIN"/>
    <property type="match status" value="1"/>
</dbReference>
<keyword evidence="12" id="KW-1185">Reference proteome</keyword>
<dbReference type="InterPro" id="IPR055348">
    <property type="entry name" value="DctQ"/>
</dbReference>
<evidence type="ECO:0000259" key="10">
    <source>
        <dbReference type="Pfam" id="PF04290"/>
    </source>
</evidence>
<feature type="domain" description="Tripartite ATP-independent periplasmic transporters DctQ component" evidence="10">
    <location>
        <begin position="26"/>
        <end position="156"/>
    </location>
</feature>
<evidence type="ECO:0000256" key="8">
    <source>
        <dbReference type="ARBA" id="ARBA00038436"/>
    </source>
</evidence>
<comment type="function">
    <text evidence="9">Part of the tripartite ATP-independent periplasmic (TRAP) transport system.</text>
</comment>
<evidence type="ECO:0000256" key="5">
    <source>
        <dbReference type="ARBA" id="ARBA00022692"/>
    </source>
</evidence>
<dbReference type="InterPro" id="IPR007387">
    <property type="entry name" value="TRAP_DctQ"/>
</dbReference>
<dbReference type="GO" id="GO:0015740">
    <property type="term" value="P:C4-dicarboxylate transport"/>
    <property type="evidence" value="ECO:0007669"/>
    <property type="project" value="TreeGrafter"/>
</dbReference>
<evidence type="ECO:0000313" key="11">
    <source>
        <dbReference type="EMBL" id="PWE27644.1"/>
    </source>
</evidence>
<proteinExistence type="inferred from homology"/>
<evidence type="ECO:0000256" key="3">
    <source>
        <dbReference type="ARBA" id="ARBA00022475"/>
    </source>
</evidence>
<dbReference type="OrthoDB" id="6160477at2"/>
<evidence type="ECO:0000256" key="4">
    <source>
        <dbReference type="ARBA" id="ARBA00022519"/>
    </source>
</evidence>
<keyword evidence="2 9" id="KW-0813">Transport</keyword>
<dbReference type="GO" id="GO:0005886">
    <property type="term" value="C:plasma membrane"/>
    <property type="evidence" value="ECO:0007669"/>
    <property type="project" value="UniProtKB-SubCell"/>
</dbReference>
<name>A0A2U2C771_9RHOB</name>
<comment type="subunit">
    <text evidence="9">The complex comprises the extracytoplasmic solute receptor protein and the two transmembrane proteins.</text>
</comment>
<dbReference type="Proteomes" id="UP000244940">
    <property type="component" value="Unassembled WGS sequence"/>
</dbReference>
<keyword evidence="6 9" id="KW-1133">Transmembrane helix</keyword>